<evidence type="ECO:0000313" key="2">
    <source>
        <dbReference type="Proteomes" id="UP000291084"/>
    </source>
</evidence>
<reference evidence="1 2" key="1">
    <citation type="journal article" date="2015" name="Sci. Rep.">
        <title>The power of single molecule real-time sequencing technology in the de novo assembly of a eukaryotic genome.</title>
        <authorList>
            <person name="Sakai H."/>
            <person name="Naito K."/>
            <person name="Ogiso-Tanaka E."/>
            <person name="Takahashi Y."/>
            <person name="Iseki K."/>
            <person name="Muto C."/>
            <person name="Satou K."/>
            <person name="Teruya K."/>
            <person name="Shiroma A."/>
            <person name="Shimoji M."/>
            <person name="Hirano T."/>
            <person name="Itoh T."/>
            <person name="Kaga A."/>
            <person name="Tomooka N."/>
        </authorList>
    </citation>
    <scope>NUCLEOTIDE SEQUENCE [LARGE SCALE GENOMIC DNA]</scope>
    <source>
        <strain evidence="2">cv. Shumari</strain>
    </source>
</reference>
<proteinExistence type="predicted"/>
<gene>
    <name evidence="1" type="primary">Vigan.03G141600</name>
    <name evidence="1" type="ORF">VIGAN_03141600</name>
</gene>
<protein>
    <submittedName>
        <fullName evidence="1">Uncharacterized protein</fullName>
    </submittedName>
</protein>
<sequence length="85" mass="9117">MCELPSLALLHVAGCAGPVEMAGCMDGAAPLAGFSSPINKWLRSPQQLLNVAPRCGWTVFFKCCVKVLEDEDFSLLCTRSSSPSR</sequence>
<name>A0A0S3RM64_PHAAN</name>
<accession>A0A0S3RM64</accession>
<dbReference type="AlphaFoldDB" id="A0A0S3RM64"/>
<organism evidence="1 2">
    <name type="scientific">Vigna angularis var. angularis</name>
    <dbReference type="NCBI Taxonomy" id="157739"/>
    <lineage>
        <taxon>Eukaryota</taxon>
        <taxon>Viridiplantae</taxon>
        <taxon>Streptophyta</taxon>
        <taxon>Embryophyta</taxon>
        <taxon>Tracheophyta</taxon>
        <taxon>Spermatophyta</taxon>
        <taxon>Magnoliopsida</taxon>
        <taxon>eudicotyledons</taxon>
        <taxon>Gunneridae</taxon>
        <taxon>Pentapetalae</taxon>
        <taxon>rosids</taxon>
        <taxon>fabids</taxon>
        <taxon>Fabales</taxon>
        <taxon>Fabaceae</taxon>
        <taxon>Papilionoideae</taxon>
        <taxon>50 kb inversion clade</taxon>
        <taxon>NPAAA clade</taxon>
        <taxon>indigoferoid/millettioid clade</taxon>
        <taxon>Phaseoleae</taxon>
        <taxon>Vigna</taxon>
    </lineage>
</organism>
<dbReference type="Proteomes" id="UP000291084">
    <property type="component" value="Chromosome 3"/>
</dbReference>
<dbReference type="EMBL" id="AP015036">
    <property type="protein sequence ID" value="BAT81640.1"/>
    <property type="molecule type" value="Genomic_DNA"/>
</dbReference>
<keyword evidence="2" id="KW-1185">Reference proteome</keyword>
<evidence type="ECO:0000313" key="1">
    <source>
        <dbReference type="EMBL" id="BAT81640.1"/>
    </source>
</evidence>